<accession>A0A2G5EKG5</accession>
<keyword evidence="1" id="KW-0479">Metal-binding</keyword>
<evidence type="ECO:0000256" key="3">
    <source>
        <dbReference type="ARBA" id="ARBA00022833"/>
    </source>
</evidence>
<dbReference type="Proteomes" id="UP000230069">
    <property type="component" value="Unassembled WGS sequence"/>
</dbReference>
<dbReference type="Gene3D" id="3.30.1490.40">
    <property type="match status" value="1"/>
</dbReference>
<feature type="domain" description="DM2" evidence="7">
    <location>
        <begin position="267"/>
        <end position="347"/>
    </location>
</feature>
<dbReference type="InterPro" id="IPR003121">
    <property type="entry name" value="SWIB_MDM2_domain"/>
</dbReference>
<dbReference type="SMART" id="SM00249">
    <property type="entry name" value="PHD"/>
    <property type="match status" value="1"/>
</dbReference>
<dbReference type="InParanoid" id="A0A2G5EKG5"/>
<dbReference type="InterPro" id="IPR013083">
    <property type="entry name" value="Znf_RING/FYVE/PHD"/>
</dbReference>
<dbReference type="PROSITE" id="PS50829">
    <property type="entry name" value="GYF"/>
    <property type="match status" value="1"/>
</dbReference>
<sequence length="923" mass="105902">MTSKRKRGRPAAIKKEEVAEDWCFECKDGGDLLICDFKQCMKAYHLECLEKAKNKLETGKRWICDWHLCLSCSKSSTYRCFVCKNAVCKKCIKYVEFVHVRGKHGFCNDCLYYAMLVEENADVHSDGVFFAKIYTAAHIYYVGTTLVVSMHIEKVFDLSTRSITDQNLNKLKEIMTTSILISTCRMFRVTEHVGVSDVRSADIRLKKGEWFRDEVDTDKFVNGKDEDQDFDESMESDDEICSLMVKETKWLPPRKHAKKGKQKRREFMGWGSKSLIEFLKSIGKDSITPICQNEVRDIILEYIRENKLIHPEKKKKVLCDIKLQSIFSRKSINRNKIYDLLERHFAENMEQSEEDDYSCNSDEKDEDTIMNCKMQTRTSLRRRKDEKENVLETPRSCYASITDQNIKLIYLKKTLIEDFLMTPETFDDKVMGSFVRVKSNPNDYFQKNVYQLLQVTGITKAQGTKNITGEVTLRLSNTKEDIQICKLSDDNFLEEEIEELRQRIKNGLLKRLTIVELEQKARRLHVDLTEHWIKKELALLQKLIDQANEKGWRKELCEYFDRKELLQTPSERQRLLQEIPKVIAEEIEIEVNPLDLPKGENPVRDNSPRSILFPRDSVSADNIAGSEDAIIVNADIKATRDLCKIEVNRDDTDNRTDDTVAKGTEADITVNAQVTPGLSVIEVSGDGTNEKATESTAGTEDAIIANVDIELTPHLSVIEVNVDDSDKRTAEKIAEGVEDVFSVNADSEVMPDSSMTEANGDDSDKQAAEKIPEESGAAGYKNSEQDKNGKHLIHKVGRNEEAQVILDEDEQVDGTLDAGKHLPIQVKVDRNEEARVILDKNEHVKGTLNTEASIAKVIDLDNDDENPYSKLWHYMDLNQETHGPFSMSDLRKWWDRKFFETDFQVWKTGQTKEEAIFLKDALG</sequence>
<dbReference type="Pfam" id="PF03126">
    <property type="entry name" value="Plus-3"/>
    <property type="match status" value="1"/>
</dbReference>
<dbReference type="OrthoDB" id="1870062at2759"/>
<dbReference type="PROSITE" id="PS01359">
    <property type="entry name" value="ZF_PHD_1"/>
    <property type="match status" value="1"/>
</dbReference>
<reference evidence="8 9" key="1">
    <citation type="submission" date="2017-09" db="EMBL/GenBank/DDBJ databases">
        <title>WGS assembly of Aquilegia coerulea Goldsmith.</title>
        <authorList>
            <person name="Hodges S."/>
            <person name="Kramer E."/>
            <person name="Nordborg M."/>
            <person name="Tomkins J."/>
            <person name="Borevitz J."/>
            <person name="Derieg N."/>
            <person name="Yan J."/>
            <person name="Mihaltcheva S."/>
            <person name="Hayes R.D."/>
            <person name="Rokhsar D."/>
        </authorList>
    </citation>
    <scope>NUCLEOTIDE SEQUENCE [LARGE SCALE GENOMIC DNA]</scope>
    <source>
        <strain evidence="9">cv. Goldsmith</strain>
    </source>
</reference>
<dbReference type="PROSITE" id="PS51925">
    <property type="entry name" value="SWIB_MDM2"/>
    <property type="match status" value="1"/>
</dbReference>
<dbReference type="InterPro" id="IPR019786">
    <property type="entry name" value="Zinc_finger_PHD-type_CS"/>
</dbReference>
<dbReference type="InterPro" id="IPR035445">
    <property type="entry name" value="GYF-like_dom_sf"/>
</dbReference>
<dbReference type="PROSITE" id="PS51360">
    <property type="entry name" value="PLUS3"/>
    <property type="match status" value="1"/>
</dbReference>
<dbReference type="InterPro" id="IPR036128">
    <property type="entry name" value="Plus3-like_sf"/>
</dbReference>
<dbReference type="Gene3D" id="1.10.245.10">
    <property type="entry name" value="SWIB/MDM2 domain"/>
    <property type="match status" value="1"/>
</dbReference>
<dbReference type="InterPro" id="IPR001965">
    <property type="entry name" value="Znf_PHD"/>
</dbReference>
<keyword evidence="2" id="KW-0863">Zinc-finger</keyword>
<evidence type="ECO:0000256" key="2">
    <source>
        <dbReference type="ARBA" id="ARBA00022771"/>
    </source>
</evidence>
<evidence type="ECO:0008006" key="10">
    <source>
        <dbReference type="Google" id="ProtNLM"/>
    </source>
</evidence>
<dbReference type="InterPro" id="IPR004343">
    <property type="entry name" value="Plus-3_dom"/>
</dbReference>
<dbReference type="STRING" id="218851.A0A2G5EKG5"/>
<feature type="compositionally biased region" description="Basic and acidic residues" evidence="4">
    <location>
        <begin position="762"/>
        <end position="773"/>
    </location>
</feature>
<dbReference type="InterPro" id="IPR058668">
    <property type="entry name" value="NERD_dom"/>
</dbReference>
<dbReference type="InterPro" id="IPR036885">
    <property type="entry name" value="SWIB_MDM2_dom_sf"/>
</dbReference>
<dbReference type="InterPro" id="IPR011011">
    <property type="entry name" value="Znf_FYVE_PHD"/>
</dbReference>
<dbReference type="AlphaFoldDB" id="A0A2G5EKG5"/>
<dbReference type="PANTHER" id="PTHR46851">
    <property type="entry name" value="OS01G0884500 PROTEIN"/>
    <property type="match status" value="1"/>
</dbReference>
<dbReference type="CDD" id="cd15568">
    <property type="entry name" value="PHD5_NSD"/>
    <property type="match status" value="1"/>
</dbReference>
<dbReference type="SMART" id="SM00719">
    <property type="entry name" value="Plus3"/>
    <property type="match status" value="1"/>
</dbReference>
<dbReference type="Gene3D" id="3.90.70.200">
    <property type="entry name" value="Plus-3 domain"/>
    <property type="match status" value="1"/>
</dbReference>
<dbReference type="CDD" id="cd10567">
    <property type="entry name" value="SWIB-MDM2_like"/>
    <property type="match status" value="1"/>
</dbReference>
<keyword evidence="9" id="KW-1185">Reference proteome</keyword>
<name>A0A2G5EKG5_AQUCA</name>
<feature type="domain" description="GYF" evidence="5">
    <location>
        <begin position="869"/>
        <end position="923"/>
    </location>
</feature>
<dbReference type="Pfam" id="PF25980">
    <property type="entry name" value="NERD_plant"/>
    <property type="match status" value="1"/>
</dbReference>
<dbReference type="SUPFAM" id="SSF159042">
    <property type="entry name" value="Plus3-like"/>
    <property type="match status" value="1"/>
</dbReference>
<dbReference type="SUPFAM" id="SSF55277">
    <property type="entry name" value="GYF domain"/>
    <property type="match status" value="1"/>
</dbReference>
<dbReference type="Pfam" id="PF22908">
    <property type="entry name" value="PHD_NSD"/>
    <property type="match status" value="1"/>
</dbReference>
<dbReference type="Gene3D" id="3.30.40.10">
    <property type="entry name" value="Zinc/RING finger domain, C3HC4 (zinc finger)"/>
    <property type="match status" value="1"/>
</dbReference>
<gene>
    <name evidence="8" type="ORF">AQUCO_00700532v1</name>
</gene>
<evidence type="ECO:0000256" key="1">
    <source>
        <dbReference type="ARBA" id="ARBA00022723"/>
    </source>
</evidence>
<evidence type="ECO:0000259" key="6">
    <source>
        <dbReference type="PROSITE" id="PS51360"/>
    </source>
</evidence>
<dbReference type="PANTHER" id="PTHR46851:SF11">
    <property type="entry name" value="GYF DOMAIN-CONTAINING PROTEIN"/>
    <property type="match status" value="1"/>
</dbReference>
<evidence type="ECO:0000313" key="9">
    <source>
        <dbReference type="Proteomes" id="UP000230069"/>
    </source>
</evidence>
<dbReference type="SUPFAM" id="SSF47592">
    <property type="entry name" value="SWIB/MDM2 domain"/>
    <property type="match status" value="1"/>
</dbReference>
<evidence type="ECO:0000256" key="4">
    <source>
        <dbReference type="SAM" id="MobiDB-lite"/>
    </source>
</evidence>
<dbReference type="Pfam" id="PF02201">
    <property type="entry name" value="SWIB"/>
    <property type="match status" value="1"/>
</dbReference>
<protein>
    <recommendedName>
        <fullName evidence="10">GYF domain-containing protein</fullName>
    </recommendedName>
</protein>
<keyword evidence="3" id="KW-0862">Zinc</keyword>
<feature type="domain" description="Plus3" evidence="6">
    <location>
        <begin position="400"/>
        <end position="529"/>
    </location>
</feature>
<proteinExistence type="predicted"/>
<dbReference type="FunCoup" id="A0A2G5EKG5">
    <property type="interactions" value="318"/>
</dbReference>
<dbReference type="InterPro" id="IPR055198">
    <property type="entry name" value="NSD_PHD"/>
</dbReference>
<feature type="region of interest" description="Disordered" evidence="4">
    <location>
        <begin position="745"/>
        <end position="788"/>
    </location>
</feature>
<dbReference type="EMBL" id="KZ305024">
    <property type="protein sequence ID" value="PIA56258.1"/>
    <property type="molecule type" value="Genomic_DNA"/>
</dbReference>
<dbReference type="InterPro" id="IPR003169">
    <property type="entry name" value="GYF"/>
</dbReference>
<evidence type="ECO:0000313" key="8">
    <source>
        <dbReference type="EMBL" id="PIA56258.1"/>
    </source>
</evidence>
<dbReference type="GO" id="GO:0003677">
    <property type="term" value="F:DNA binding"/>
    <property type="evidence" value="ECO:0007669"/>
    <property type="project" value="InterPro"/>
</dbReference>
<evidence type="ECO:0000259" key="5">
    <source>
        <dbReference type="PROSITE" id="PS50829"/>
    </source>
</evidence>
<organism evidence="8 9">
    <name type="scientific">Aquilegia coerulea</name>
    <name type="common">Rocky mountain columbine</name>
    <dbReference type="NCBI Taxonomy" id="218851"/>
    <lineage>
        <taxon>Eukaryota</taxon>
        <taxon>Viridiplantae</taxon>
        <taxon>Streptophyta</taxon>
        <taxon>Embryophyta</taxon>
        <taxon>Tracheophyta</taxon>
        <taxon>Spermatophyta</taxon>
        <taxon>Magnoliopsida</taxon>
        <taxon>Ranunculales</taxon>
        <taxon>Ranunculaceae</taxon>
        <taxon>Thalictroideae</taxon>
        <taxon>Aquilegia</taxon>
    </lineage>
</organism>
<dbReference type="GO" id="GO:0008270">
    <property type="term" value="F:zinc ion binding"/>
    <property type="evidence" value="ECO:0007669"/>
    <property type="project" value="UniProtKB-KW"/>
</dbReference>
<dbReference type="InterPro" id="IPR045894">
    <property type="entry name" value="At5g08430-like"/>
</dbReference>
<dbReference type="SUPFAM" id="SSF57903">
    <property type="entry name" value="FYVE/PHD zinc finger"/>
    <property type="match status" value="1"/>
</dbReference>
<evidence type="ECO:0000259" key="7">
    <source>
        <dbReference type="PROSITE" id="PS51925"/>
    </source>
</evidence>
<dbReference type="SMART" id="SM00444">
    <property type="entry name" value="GYF"/>
    <property type="match status" value="1"/>
</dbReference>
<dbReference type="Pfam" id="PF02213">
    <property type="entry name" value="GYF"/>
    <property type="match status" value="1"/>
</dbReference>